<evidence type="ECO:0000256" key="1">
    <source>
        <dbReference type="SAM" id="MobiDB-lite"/>
    </source>
</evidence>
<protein>
    <submittedName>
        <fullName evidence="4">Reverse transcriptase domain-containing protein</fullName>
    </submittedName>
</protein>
<evidence type="ECO:0000313" key="2">
    <source>
        <dbReference type="EMBL" id="VDP08141.1"/>
    </source>
</evidence>
<dbReference type="GO" id="GO:0019185">
    <property type="term" value="C:snRNA-activating protein complex"/>
    <property type="evidence" value="ECO:0007669"/>
    <property type="project" value="TreeGrafter"/>
</dbReference>
<evidence type="ECO:0000313" key="3">
    <source>
        <dbReference type="Proteomes" id="UP000270296"/>
    </source>
</evidence>
<reference evidence="2 3" key="2">
    <citation type="submission" date="2018-11" db="EMBL/GenBank/DDBJ databases">
        <authorList>
            <consortium name="Pathogen Informatics"/>
        </authorList>
    </citation>
    <scope>NUCLEOTIDE SEQUENCE [LARGE SCALE GENOMIC DNA]</scope>
</reference>
<dbReference type="AlphaFoldDB" id="A0A183IQ32"/>
<organism evidence="4">
    <name type="scientific">Soboliphyme baturini</name>
    <dbReference type="NCBI Taxonomy" id="241478"/>
    <lineage>
        <taxon>Eukaryota</taxon>
        <taxon>Metazoa</taxon>
        <taxon>Ecdysozoa</taxon>
        <taxon>Nematoda</taxon>
        <taxon>Enoplea</taxon>
        <taxon>Dorylaimia</taxon>
        <taxon>Dioctophymatida</taxon>
        <taxon>Dioctophymatoidea</taxon>
        <taxon>Soboliphymatidae</taxon>
        <taxon>Soboliphyme</taxon>
    </lineage>
</organism>
<gene>
    <name evidence="2" type="ORF">SBAD_LOCUS5729</name>
</gene>
<feature type="region of interest" description="Disordered" evidence="1">
    <location>
        <begin position="359"/>
        <end position="378"/>
    </location>
</feature>
<dbReference type="Proteomes" id="UP000270296">
    <property type="component" value="Unassembled WGS sequence"/>
</dbReference>
<accession>A0A183IQ32</accession>
<sequence length="634" mass="72067">MLADENRCMLRLQAFSKKATNKNDFRNVLEGFAVDSDTVTTPVARSSPYLISRVCTNCPDPWFPLKMRGARTTCVPPSGLGSRSDLEAVLTSFVKMPTLQYEPFRELFVSHKLADIYVGRPSRNELAAFEEKLLALALNYCFSPYSIPCRIGGIYLLYALYYIQPDKYRMKDVAYRQSETPEKRTRKFRIDELRPHTSSGKTQLLLGTGVHEEALCSRGVSNYQLVYSVLSGATTRTEFPSYIRSYMFINRGVKQGDSVSPFLFLLVKLKLANVRLLSVLGEQASSFVMLDVAMGSEALNVPTRVNTPPREANQMALQSIHLLNDRNKECFEVISNDIRDNSLNHSIVFLRNELKPALKKQNGHPRPAASNLDQTQQATNEKEESYFLCLFTRTSPHDADEVTDMKNGEISDIGLLTLQDEITSAVAQMKCRKAGSPGHHPEATKSHRMRVYAVPKTNASVLAHLRRGNKIRITLPRYCELHKLLRVLQRQQLFDAYYVLAKLFFQGVFRICATSDQFNILTFRPSEKVYDKKAQDNLRTDFTLMTLVDNGLDKQIDLVHSTYMAAKMKLVKDWPEASERLCFVKELPLDAFEKFCSEYESEVKGINERQVTPLDVFVLAYTIGNCLCNVFSFK</sequence>
<reference evidence="4" key="1">
    <citation type="submission" date="2016-06" db="UniProtKB">
        <authorList>
            <consortium name="WormBaseParasite"/>
        </authorList>
    </citation>
    <scope>IDENTIFICATION</scope>
</reference>
<proteinExistence type="predicted"/>
<dbReference type="PANTHER" id="PTHR15131:SF3">
    <property type="entry name" value="SNRNA-ACTIVATING PROTEIN COMPLEX SUBUNIT 1"/>
    <property type="match status" value="1"/>
</dbReference>
<dbReference type="WBParaSite" id="SBAD_0000595501-mRNA-1">
    <property type="protein sequence ID" value="SBAD_0000595501-mRNA-1"/>
    <property type="gene ID" value="SBAD_0000595501"/>
</dbReference>
<name>A0A183IQ32_9BILA</name>
<dbReference type="GO" id="GO:0043565">
    <property type="term" value="F:sequence-specific DNA binding"/>
    <property type="evidence" value="ECO:0007669"/>
    <property type="project" value="TreeGrafter"/>
</dbReference>
<dbReference type="PANTHER" id="PTHR15131">
    <property type="entry name" value="SMALL NUCLEAR RNA ACTIVATING COMPLEX, POLYPEPTIDE 1"/>
    <property type="match status" value="1"/>
</dbReference>
<dbReference type="Pfam" id="PF09808">
    <property type="entry name" value="SNAPC1"/>
    <property type="match status" value="2"/>
</dbReference>
<dbReference type="GO" id="GO:0042795">
    <property type="term" value="P:snRNA transcription by RNA polymerase II"/>
    <property type="evidence" value="ECO:0007669"/>
    <property type="project" value="TreeGrafter"/>
</dbReference>
<evidence type="ECO:0000313" key="4">
    <source>
        <dbReference type="WBParaSite" id="SBAD_0000595501-mRNA-1"/>
    </source>
</evidence>
<dbReference type="InterPro" id="IPR019188">
    <property type="entry name" value="SNAPC1"/>
</dbReference>
<dbReference type="GO" id="GO:0042796">
    <property type="term" value="P:snRNA transcription by RNA polymerase III"/>
    <property type="evidence" value="ECO:0007669"/>
    <property type="project" value="TreeGrafter"/>
</dbReference>
<dbReference type="EMBL" id="UZAM01009204">
    <property type="protein sequence ID" value="VDP08141.1"/>
    <property type="molecule type" value="Genomic_DNA"/>
</dbReference>
<keyword evidence="3" id="KW-1185">Reference proteome</keyword>